<sequence>MFERVDLAVPTASGVKARPLRFAWIPIPLFAIAIAAVWFWGAPRAIEPPYLVAILNFILRTATSVFVAYLAARSFGRNGSLSVLLLGCGMLTVGVSSLVSGLAVHFQQVNLAVTVFNTGMAFAGVCHVLMVLIVFGRDNRVVRHARMVVTTAYTLVVLIVAALSYAAAVEATPLFIDPVTGPTPLRQTVLGTAVGMFAFAAVVVGSISRQRTWTFGRWYAMAMALFALGLFAVLIAPVIGGLVGWLGRSATYLGAIYMLVGVWLASSKNGEWDAVLHAALRESEGNFRALADATSEGIAISEDGVIRDANERLANMLGCDLDELIGRSLTDFIPPDQVDRIVQAMRSTHQATFEHEIIRKDGKRISVETHSQTRILNKQTRWFAAIRDISDRKQQEQALRKSHDELERRVAERTAELKQRADQLAHLTSELTMTEQRERRRLAQVLHDHLQQLLVGAKYGLGSIGKHLAPEPQRALDEVDRLLDESVKVSRSLAVELSPPILHEAGLAAGLDWLARWMQETHGLTVNLKVEGHIAVDREDVRLMIFQAVRELLFNVAKHADVSQAKVTVSQHDDQQLQVTVEDHGSGFDSASMFNSVGRVAGGFGLFSIRERLELLGGTFKMQSKPGQGTHITLTAQLKGEGEGPPSSGLAHAVRAAPRQPSPPAAAEPARPDRQPGPIRLMLADDHAVMRQGLSAMLAGESAIEVVGEAANGEEAVKMARRLRPDVILMDYSMPILNGVQATRAIIAERPDTCIIGLSMYEEPETAAAMLDAGAVAYTTKAGHRDALVEMIRTVAGATKPSASQAHPSGPPTR</sequence>
<evidence type="ECO:0000256" key="3">
    <source>
        <dbReference type="ARBA" id="ARBA00023012"/>
    </source>
</evidence>
<dbReference type="InterPro" id="IPR036890">
    <property type="entry name" value="HATPase_C_sf"/>
</dbReference>
<proteinExistence type="predicted"/>
<keyword evidence="3" id="KW-0902">Two-component regulatory system</keyword>
<feature type="region of interest" description="Disordered" evidence="6">
    <location>
        <begin position="638"/>
        <end position="677"/>
    </location>
</feature>
<dbReference type="PROSITE" id="PS50113">
    <property type="entry name" value="PAC"/>
    <property type="match status" value="1"/>
</dbReference>
<dbReference type="Pfam" id="PF07730">
    <property type="entry name" value="HisKA_3"/>
    <property type="match status" value="1"/>
</dbReference>
<evidence type="ECO:0000313" key="13">
    <source>
        <dbReference type="Proteomes" id="UP001575105"/>
    </source>
</evidence>
<reference evidence="12 13" key="1">
    <citation type="submission" date="2024-08" db="EMBL/GenBank/DDBJ databases">
        <title>Whole-genome sequencing of halo(alkali)philic microorganisms from hypersaline lakes.</title>
        <authorList>
            <person name="Sorokin D.Y."/>
            <person name="Merkel A.Y."/>
            <person name="Messina E."/>
            <person name="Yakimov M."/>
        </authorList>
    </citation>
    <scope>NUCLEOTIDE SEQUENCE [LARGE SCALE GENOMIC DNA]</scope>
    <source>
        <strain evidence="12 13">AB-hyl4</strain>
    </source>
</reference>
<dbReference type="InterPro" id="IPR058245">
    <property type="entry name" value="NreC/VraR/RcsB-like_REC"/>
</dbReference>
<dbReference type="Proteomes" id="UP001575105">
    <property type="component" value="Unassembled WGS sequence"/>
</dbReference>
<keyword evidence="7" id="KW-1133">Transmembrane helix</keyword>
<comment type="caution">
    <text evidence="12">The sequence shown here is derived from an EMBL/GenBank/DDBJ whole genome shotgun (WGS) entry which is preliminary data.</text>
</comment>
<feature type="domain" description="PAS" evidence="10">
    <location>
        <begin position="283"/>
        <end position="352"/>
    </location>
</feature>
<dbReference type="InterPro" id="IPR011006">
    <property type="entry name" value="CheY-like_superfamily"/>
</dbReference>
<keyword evidence="4" id="KW-0597">Phosphoprotein</keyword>
<keyword evidence="1" id="KW-0808">Transferase</keyword>
<feature type="transmembrane region" description="Helical" evidence="7">
    <location>
        <begin position="21"/>
        <end position="40"/>
    </location>
</feature>
<feature type="domain" description="Histidine kinase" evidence="8">
    <location>
        <begin position="545"/>
        <end position="640"/>
    </location>
</feature>
<evidence type="ECO:0000256" key="5">
    <source>
        <dbReference type="SAM" id="Coils"/>
    </source>
</evidence>
<dbReference type="PANTHER" id="PTHR24421:SF58">
    <property type="entry name" value="SIGNAL TRANSDUCTION HISTIDINE-PROTEIN KINASE_PHOSPHATASE UHPB"/>
    <property type="match status" value="1"/>
</dbReference>
<dbReference type="InterPro" id="IPR035965">
    <property type="entry name" value="PAS-like_dom_sf"/>
</dbReference>
<evidence type="ECO:0000259" key="9">
    <source>
        <dbReference type="PROSITE" id="PS50110"/>
    </source>
</evidence>
<dbReference type="SMART" id="SM00091">
    <property type="entry name" value="PAS"/>
    <property type="match status" value="1"/>
</dbReference>
<keyword evidence="2" id="KW-0418">Kinase</keyword>
<evidence type="ECO:0000259" key="11">
    <source>
        <dbReference type="PROSITE" id="PS50113"/>
    </source>
</evidence>
<keyword evidence="7" id="KW-0472">Membrane</keyword>
<evidence type="ECO:0000313" key="12">
    <source>
        <dbReference type="EMBL" id="MFA9477436.1"/>
    </source>
</evidence>
<dbReference type="InterPro" id="IPR003594">
    <property type="entry name" value="HATPase_dom"/>
</dbReference>
<dbReference type="InterPro" id="IPR000014">
    <property type="entry name" value="PAS"/>
</dbReference>
<dbReference type="PANTHER" id="PTHR24421">
    <property type="entry name" value="NITRATE/NITRITE SENSOR PROTEIN NARX-RELATED"/>
    <property type="match status" value="1"/>
</dbReference>
<keyword evidence="5" id="KW-0175">Coiled coil</keyword>
<dbReference type="SUPFAM" id="SSF55874">
    <property type="entry name" value="ATPase domain of HSP90 chaperone/DNA topoisomerase II/histidine kinase"/>
    <property type="match status" value="1"/>
</dbReference>
<dbReference type="EMBL" id="JBGUBD010000002">
    <property type="protein sequence ID" value="MFA9477436.1"/>
    <property type="molecule type" value="Genomic_DNA"/>
</dbReference>
<feature type="transmembrane region" description="Helical" evidence="7">
    <location>
        <begin position="112"/>
        <end position="135"/>
    </location>
</feature>
<dbReference type="Gene3D" id="3.40.50.2300">
    <property type="match status" value="1"/>
</dbReference>
<dbReference type="PROSITE" id="PS50112">
    <property type="entry name" value="PAS"/>
    <property type="match status" value="1"/>
</dbReference>
<dbReference type="SMART" id="SM00448">
    <property type="entry name" value="REC"/>
    <property type="match status" value="1"/>
</dbReference>
<dbReference type="InterPro" id="IPR011712">
    <property type="entry name" value="Sig_transdc_His_kin_sub3_dim/P"/>
</dbReference>
<dbReference type="Gene3D" id="3.30.450.20">
    <property type="entry name" value="PAS domain"/>
    <property type="match status" value="1"/>
</dbReference>
<dbReference type="SUPFAM" id="SSF55785">
    <property type="entry name" value="PYP-like sensor domain (PAS domain)"/>
    <property type="match status" value="1"/>
</dbReference>
<feature type="transmembrane region" description="Helical" evidence="7">
    <location>
        <begin position="219"/>
        <end position="239"/>
    </location>
</feature>
<evidence type="ECO:0000256" key="6">
    <source>
        <dbReference type="SAM" id="MobiDB-lite"/>
    </source>
</evidence>
<dbReference type="Gene3D" id="1.20.5.1930">
    <property type="match status" value="1"/>
</dbReference>
<dbReference type="InterPro" id="IPR050482">
    <property type="entry name" value="Sensor_HK_TwoCompSys"/>
</dbReference>
<name>A0ABV4U1F7_9BACT</name>
<dbReference type="CDD" id="cd17535">
    <property type="entry name" value="REC_NarL-like"/>
    <property type="match status" value="1"/>
</dbReference>
<dbReference type="PROSITE" id="PS50110">
    <property type="entry name" value="RESPONSE_REGULATORY"/>
    <property type="match status" value="1"/>
</dbReference>
<evidence type="ECO:0000256" key="2">
    <source>
        <dbReference type="ARBA" id="ARBA00022777"/>
    </source>
</evidence>
<organism evidence="12 13">
    <name type="scientific">Natronomicrosphaera hydrolytica</name>
    <dbReference type="NCBI Taxonomy" id="3242702"/>
    <lineage>
        <taxon>Bacteria</taxon>
        <taxon>Pseudomonadati</taxon>
        <taxon>Planctomycetota</taxon>
        <taxon>Phycisphaerae</taxon>
        <taxon>Phycisphaerales</taxon>
        <taxon>Phycisphaeraceae</taxon>
        <taxon>Natronomicrosphaera</taxon>
    </lineage>
</organism>
<keyword evidence="7" id="KW-0812">Transmembrane</keyword>
<dbReference type="SUPFAM" id="SSF52172">
    <property type="entry name" value="CheY-like"/>
    <property type="match status" value="1"/>
</dbReference>
<feature type="domain" description="Response regulatory" evidence="9">
    <location>
        <begin position="680"/>
        <end position="796"/>
    </location>
</feature>
<feature type="transmembrane region" description="Helical" evidence="7">
    <location>
        <begin position="52"/>
        <end position="71"/>
    </location>
</feature>
<evidence type="ECO:0000256" key="4">
    <source>
        <dbReference type="PROSITE-ProRule" id="PRU00169"/>
    </source>
</evidence>
<keyword evidence="13" id="KW-1185">Reference proteome</keyword>
<dbReference type="PROSITE" id="PS50109">
    <property type="entry name" value="HIS_KIN"/>
    <property type="match status" value="1"/>
</dbReference>
<evidence type="ECO:0000259" key="8">
    <source>
        <dbReference type="PROSITE" id="PS50109"/>
    </source>
</evidence>
<dbReference type="CDD" id="cd00130">
    <property type="entry name" value="PAS"/>
    <property type="match status" value="1"/>
</dbReference>
<feature type="transmembrane region" description="Helical" evidence="7">
    <location>
        <begin position="83"/>
        <end position="106"/>
    </location>
</feature>
<feature type="modified residue" description="4-aspartylphosphate" evidence="4">
    <location>
        <position position="731"/>
    </location>
</feature>
<dbReference type="Pfam" id="PF00072">
    <property type="entry name" value="Response_reg"/>
    <property type="match status" value="1"/>
</dbReference>
<dbReference type="CDD" id="cd16917">
    <property type="entry name" value="HATPase_UhpB-NarQ-NarX-like"/>
    <property type="match status" value="1"/>
</dbReference>
<feature type="transmembrane region" description="Helical" evidence="7">
    <location>
        <begin position="147"/>
        <end position="168"/>
    </location>
</feature>
<dbReference type="InterPro" id="IPR005467">
    <property type="entry name" value="His_kinase_dom"/>
</dbReference>
<feature type="transmembrane region" description="Helical" evidence="7">
    <location>
        <begin position="188"/>
        <end position="207"/>
    </location>
</feature>
<accession>A0ABV4U1F7</accession>
<dbReference type="InterPro" id="IPR000700">
    <property type="entry name" value="PAS-assoc_C"/>
</dbReference>
<dbReference type="Pfam" id="PF13426">
    <property type="entry name" value="PAS_9"/>
    <property type="match status" value="1"/>
</dbReference>
<dbReference type="NCBIfam" id="TIGR00229">
    <property type="entry name" value="sensory_box"/>
    <property type="match status" value="1"/>
</dbReference>
<dbReference type="InterPro" id="IPR001789">
    <property type="entry name" value="Sig_transdc_resp-reg_receiver"/>
</dbReference>
<evidence type="ECO:0000259" key="10">
    <source>
        <dbReference type="PROSITE" id="PS50112"/>
    </source>
</evidence>
<feature type="domain" description="PAC" evidence="11">
    <location>
        <begin position="351"/>
        <end position="401"/>
    </location>
</feature>
<protein>
    <submittedName>
        <fullName evidence="12">Response regulator</fullName>
    </submittedName>
</protein>
<dbReference type="Gene3D" id="3.30.565.10">
    <property type="entry name" value="Histidine kinase-like ATPase, C-terminal domain"/>
    <property type="match status" value="1"/>
</dbReference>
<dbReference type="SMART" id="SM00387">
    <property type="entry name" value="HATPase_c"/>
    <property type="match status" value="1"/>
</dbReference>
<dbReference type="RefSeq" id="WP_425344360.1">
    <property type="nucleotide sequence ID" value="NZ_JBGUBD010000002.1"/>
</dbReference>
<feature type="coiled-coil region" evidence="5">
    <location>
        <begin position="389"/>
        <end position="423"/>
    </location>
</feature>
<evidence type="ECO:0000256" key="1">
    <source>
        <dbReference type="ARBA" id="ARBA00022679"/>
    </source>
</evidence>
<gene>
    <name evidence="12" type="ORF">ACERK3_03915</name>
</gene>
<evidence type="ECO:0000256" key="7">
    <source>
        <dbReference type="SAM" id="Phobius"/>
    </source>
</evidence>
<dbReference type="Pfam" id="PF02518">
    <property type="entry name" value="HATPase_c"/>
    <property type="match status" value="1"/>
</dbReference>